<evidence type="ECO:0000259" key="1">
    <source>
        <dbReference type="Pfam" id="PF07007"/>
    </source>
</evidence>
<accession>A0A1X4G548</accession>
<feature type="domain" description="Lysozyme inhibitor LprI-like N-terminal" evidence="1">
    <location>
        <begin position="16"/>
        <end position="41"/>
    </location>
</feature>
<dbReference type="Proteomes" id="UP000192997">
    <property type="component" value="Unassembled WGS sequence"/>
</dbReference>
<dbReference type="InterPro" id="IPR009739">
    <property type="entry name" value="LprI-like_N"/>
</dbReference>
<dbReference type="Pfam" id="PF07007">
    <property type="entry name" value="LprI"/>
    <property type="match status" value="1"/>
</dbReference>
<proteinExistence type="predicted"/>
<sequence>MRSPLTFSTESYNLISSRRQAKLLVAAEEAWIKYRDASCAFSRLVSRIIHEGRLLFLNYPKGLTSLK</sequence>
<evidence type="ECO:0000313" key="2">
    <source>
        <dbReference type="EMBL" id="OSO89680.1"/>
    </source>
</evidence>
<dbReference type="AlphaFoldDB" id="A0A1X4G548"/>
<dbReference type="Gene3D" id="1.20.1270.180">
    <property type="match status" value="1"/>
</dbReference>
<organism evidence="2 3">
    <name type="scientific">Cylindrospermopsis raciborskii CENA303</name>
    <dbReference type="NCBI Taxonomy" id="1170769"/>
    <lineage>
        <taxon>Bacteria</taxon>
        <taxon>Bacillati</taxon>
        <taxon>Cyanobacteriota</taxon>
        <taxon>Cyanophyceae</taxon>
        <taxon>Nostocales</taxon>
        <taxon>Aphanizomenonaceae</taxon>
        <taxon>Cylindrospermopsis</taxon>
    </lineage>
</organism>
<protein>
    <recommendedName>
        <fullName evidence="1">Lysozyme inhibitor LprI-like N-terminal domain-containing protein</fullName>
    </recommendedName>
</protein>
<dbReference type="EMBL" id="NBYN01000054">
    <property type="protein sequence ID" value="OSO89680.1"/>
    <property type="molecule type" value="Genomic_DNA"/>
</dbReference>
<dbReference type="RefSeq" id="WP_085728575.1">
    <property type="nucleotide sequence ID" value="NZ_NBYN01000054.1"/>
</dbReference>
<gene>
    <name evidence="2" type="ORF">B7O87_10995</name>
</gene>
<reference evidence="3" key="1">
    <citation type="submission" date="2017-04" db="EMBL/GenBank/DDBJ databases">
        <authorList>
            <person name="Abreu V.A."/>
            <person name="Popin R.V."/>
            <person name="Rigonato J."/>
            <person name="Andreote A.P."/>
            <person name="Schaker P.C."/>
            <person name="Hoff-Risseti C."/>
            <person name="Alvarenga D.O."/>
            <person name="Varani A.M."/>
            <person name="Fiore M.F."/>
        </authorList>
    </citation>
    <scope>NUCLEOTIDE SEQUENCE [LARGE SCALE GENOMIC DNA]</scope>
    <source>
        <strain evidence="3">CENA303</strain>
    </source>
</reference>
<name>A0A1X4G548_9CYAN</name>
<comment type="caution">
    <text evidence="2">The sequence shown here is derived from an EMBL/GenBank/DDBJ whole genome shotgun (WGS) entry which is preliminary data.</text>
</comment>
<evidence type="ECO:0000313" key="3">
    <source>
        <dbReference type="Proteomes" id="UP000192997"/>
    </source>
</evidence>